<dbReference type="PANTHER" id="PTHR13683:SF265">
    <property type="entry name" value="PROTEIN ASPARTIC PROTEASE IN GUARD CELL 2"/>
    <property type="match status" value="1"/>
</dbReference>
<dbReference type="Proteomes" id="UP001291623">
    <property type="component" value="Unassembled WGS sequence"/>
</dbReference>
<dbReference type="Pfam" id="PF14541">
    <property type="entry name" value="TAXi_C"/>
    <property type="match status" value="1"/>
</dbReference>
<evidence type="ECO:0000313" key="3">
    <source>
        <dbReference type="EMBL" id="KAK4348159.1"/>
    </source>
</evidence>
<evidence type="ECO:0000313" key="4">
    <source>
        <dbReference type="Proteomes" id="UP001291623"/>
    </source>
</evidence>
<evidence type="ECO:0000256" key="1">
    <source>
        <dbReference type="ARBA" id="ARBA00007447"/>
    </source>
</evidence>
<dbReference type="GO" id="GO:0004190">
    <property type="term" value="F:aspartic-type endopeptidase activity"/>
    <property type="evidence" value="ECO:0007669"/>
    <property type="project" value="InterPro"/>
</dbReference>
<dbReference type="PROSITE" id="PS51767">
    <property type="entry name" value="PEPTIDASE_A1"/>
    <property type="match status" value="1"/>
</dbReference>
<reference evidence="3" key="1">
    <citation type="submission" date="2023-12" db="EMBL/GenBank/DDBJ databases">
        <title>Genome assembly of Anisodus tanguticus.</title>
        <authorList>
            <person name="Wang Y.-J."/>
        </authorList>
    </citation>
    <scope>NUCLEOTIDE SEQUENCE</scope>
    <source>
        <strain evidence="3">KB-2021</strain>
        <tissue evidence="3">Leaf</tissue>
    </source>
</reference>
<comment type="caution">
    <text evidence="3">The sequence shown here is derived from an EMBL/GenBank/DDBJ whole genome shotgun (WGS) entry which is preliminary data.</text>
</comment>
<dbReference type="InterPro" id="IPR032799">
    <property type="entry name" value="TAXi_C"/>
</dbReference>
<dbReference type="InterPro" id="IPR001461">
    <property type="entry name" value="Aspartic_peptidase_A1"/>
</dbReference>
<name>A0AAE1V494_9SOLA</name>
<proteinExistence type="inferred from homology"/>
<protein>
    <recommendedName>
        <fullName evidence="2">Peptidase A1 domain-containing protein</fullName>
    </recommendedName>
</protein>
<dbReference type="GO" id="GO:0006508">
    <property type="term" value="P:proteolysis"/>
    <property type="evidence" value="ECO:0007669"/>
    <property type="project" value="InterPro"/>
</dbReference>
<dbReference type="EMBL" id="JAVYJV010000018">
    <property type="protein sequence ID" value="KAK4348159.1"/>
    <property type="molecule type" value="Genomic_DNA"/>
</dbReference>
<organism evidence="3 4">
    <name type="scientific">Anisodus tanguticus</name>
    <dbReference type="NCBI Taxonomy" id="243964"/>
    <lineage>
        <taxon>Eukaryota</taxon>
        <taxon>Viridiplantae</taxon>
        <taxon>Streptophyta</taxon>
        <taxon>Embryophyta</taxon>
        <taxon>Tracheophyta</taxon>
        <taxon>Spermatophyta</taxon>
        <taxon>Magnoliopsida</taxon>
        <taxon>eudicotyledons</taxon>
        <taxon>Gunneridae</taxon>
        <taxon>Pentapetalae</taxon>
        <taxon>asterids</taxon>
        <taxon>lamiids</taxon>
        <taxon>Solanales</taxon>
        <taxon>Solanaceae</taxon>
        <taxon>Solanoideae</taxon>
        <taxon>Hyoscyameae</taxon>
        <taxon>Anisodus</taxon>
    </lineage>
</organism>
<comment type="similarity">
    <text evidence="1">Belongs to the peptidase A1 family.</text>
</comment>
<sequence length="194" mass="20800">MYGDGSYTKGTMALEILTFGRTALEGGPCRSWDSSVDKREERYCLVTRGTGSLEFGREVLPAGAAWIPLIRNPCSPSFYYIGMSGLGVGGACVAIPEYAFRLTEEGDGGVVMDTGTAVTRLPTAAYVAFRDAFIAETASLPQAPAMSIFDTCYDLNGFVTVRVPTVSFFLMGGPILTLPARNFLIPVNEKGTFC</sequence>
<dbReference type="InterPro" id="IPR033121">
    <property type="entry name" value="PEPTIDASE_A1"/>
</dbReference>
<gene>
    <name evidence="3" type="ORF">RND71_034498</name>
</gene>
<dbReference type="InterPro" id="IPR021109">
    <property type="entry name" value="Peptidase_aspartic_dom_sf"/>
</dbReference>
<feature type="domain" description="Peptidase A1" evidence="2">
    <location>
        <begin position="1"/>
        <end position="194"/>
    </location>
</feature>
<dbReference type="PANTHER" id="PTHR13683">
    <property type="entry name" value="ASPARTYL PROTEASES"/>
    <property type="match status" value="1"/>
</dbReference>
<accession>A0AAE1V494</accession>
<evidence type="ECO:0000259" key="2">
    <source>
        <dbReference type="PROSITE" id="PS51767"/>
    </source>
</evidence>
<dbReference type="AlphaFoldDB" id="A0AAE1V494"/>
<dbReference type="Gene3D" id="2.40.70.10">
    <property type="entry name" value="Acid Proteases"/>
    <property type="match status" value="1"/>
</dbReference>
<dbReference type="SUPFAM" id="SSF50630">
    <property type="entry name" value="Acid proteases"/>
    <property type="match status" value="1"/>
</dbReference>
<keyword evidence="4" id="KW-1185">Reference proteome</keyword>